<evidence type="ECO:0000313" key="2">
    <source>
        <dbReference type="EMBL" id="KAF2767822.1"/>
    </source>
</evidence>
<proteinExistence type="predicted"/>
<evidence type="ECO:0000313" key="3">
    <source>
        <dbReference type="Proteomes" id="UP000799436"/>
    </source>
</evidence>
<keyword evidence="3" id="KW-1185">Reference proteome</keyword>
<reference evidence="2" key="1">
    <citation type="journal article" date="2020" name="Stud. Mycol.">
        <title>101 Dothideomycetes genomes: a test case for predicting lifestyles and emergence of pathogens.</title>
        <authorList>
            <person name="Haridas S."/>
            <person name="Albert R."/>
            <person name="Binder M."/>
            <person name="Bloem J."/>
            <person name="Labutti K."/>
            <person name="Salamov A."/>
            <person name="Andreopoulos B."/>
            <person name="Baker S."/>
            <person name="Barry K."/>
            <person name="Bills G."/>
            <person name="Bluhm B."/>
            <person name="Cannon C."/>
            <person name="Castanera R."/>
            <person name="Culley D."/>
            <person name="Daum C."/>
            <person name="Ezra D."/>
            <person name="Gonzalez J."/>
            <person name="Henrissat B."/>
            <person name="Kuo A."/>
            <person name="Liang C."/>
            <person name="Lipzen A."/>
            <person name="Lutzoni F."/>
            <person name="Magnuson J."/>
            <person name="Mondo S."/>
            <person name="Nolan M."/>
            <person name="Ohm R."/>
            <person name="Pangilinan J."/>
            <person name="Park H.-J."/>
            <person name="Ramirez L."/>
            <person name="Alfaro M."/>
            <person name="Sun H."/>
            <person name="Tritt A."/>
            <person name="Yoshinaga Y."/>
            <person name="Zwiers L.-H."/>
            <person name="Turgeon B."/>
            <person name="Goodwin S."/>
            <person name="Spatafora J."/>
            <person name="Crous P."/>
            <person name="Grigoriev I."/>
        </authorList>
    </citation>
    <scope>NUCLEOTIDE SEQUENCE</scope>
    <source>
        <strain evidence="2">CBS 116005</strain>
    </source>
</reference>
<dbReference type="AlphaFoldDB" id="A0A6G1L5G1"/>
<dbReference type="EMBL" id="ML995851">
    <property type="protein sequence ID" value="KAF2767822.1"/>
    <property type="molecule type" value="Genomic_DNA"/>
</dbReference>
<name>A0A6G1L5G1_9PEZI</name>
<gene>
    <name evidence="2" type="ORF">EJ03DRAFT_328845</name>
</gene>
<sequence>MENGGWQEWDHHESCKVTEASINYTMVKDGYVVNDQASLDKIEVAVSKGMEFKVQASLWEEAQKKEVMANTSAPASSVEAVHSNETTATASSSAAGPSSKKAAVKATADATTASSTGAAKTPVKKVPAKRANPPSSKHGSAPQKRRYVVAGAGDDDREAEARAIEILANGVKCRK</sequence>
<protein>
    <submittedName>
        <fullName evidence="2">Uncharacterized protein</fullName>
    </submittedName>
</protein>
<feature type="region of interest" description="Disordered" evidence="1">
    <location>
        <begin position="66"/>
        <end position="146"/>
    </location>
</feature>
<accession>A0A6G1L5G1</accession>
<dbReference type="Proteomes" id="UP000799436">
    <property type="component" value="Unassembled WGS sequence"/>
</dbReference>
<evidence type="ECO:0000256" key="1">
    <source>
        <dbReference type="SAM" id="MobiDB-lite"/>
    </source>
</evidence>
<dbReference type="OrthoDB" id="3644322at2759"/>
<feature type="compositionally biased region" description="Low complexity" evidence="1">
    <location>
        <begin position="86"/>
        <end position="121"/>
    </location>
</feature>
<organism evidence="2 3">
    <name type="scientific">Teratosphaeria nubilosa</name>
    <dbReference type="NCBI Taxonomy" id="161662"/>
    <lineage>
        <taxon>Eukaryota</taxon>
        <taxon>Fungi</taxon>
        <taxon>Dikarya</taxon>
        <taxon>Ascomycota</taxon>
        <taxon>Pezizomycotina</taxon>
        <taxon>Dothideomycetes</taxon>
        <taxon>Dothideomycetidae</taxon>
        <taxon>Mycosphaerellales</taxon>
        <taxon>Teratosphaeriaceae</taxon>
        <taxon>Teratosphaeria</taxon>
    </lineage>
</organism>